<dbReference type="Proteomes" id="UP000236990">
    <property type="component" value="Unassembled WGS sequence"/>
</dbReference>
<reference evidence="1 2" key="1">
    <citation type="submission" date="2017-06" db="EMBL/GenBank/DDBJ databases">
        <title>Genome sequence of Lactobacillus plantarum subsp. plantarum strain SRCM101258.</title>
        <authorList>
            <person name="Cho S.H."/>
        </authorList>
    </citation>
    <scope>NUCLEOTIDE SEQUENCE [LARGE SCALE GENOMIC DNA]</scope>
    <source>
        <strain evidence="1 2">SRCM101258</strain>
    </source>
</reference>
<name>A0A2S3U413_LACPN</name>
<comment type="caution">
    <text evidence="1">The sequence shown here is derived from an EMBL/GenBank/DDBJ whole genome shotgun (WGS) entry which is preliminary data.</text>
</comment>
<dbReference type="AlphaFoldDB" id="A0A2S3U413"/>
<accession>A0A2S3U413</accession>
<evidence type="ECO:0008006" key="3">
    <source>
        <dbReference type="Google" id="ProtNLM"/>
    </source>
</evidence>
<evidence type="ECO:0000313" key="1">
    <source>
        <dbReference type="EMBL" id="POD82828.1"/>
    </source>
</evidence>
<gene>
    <name evidence="1" type="ORF">S101258_02213</name>
</gene>
<organism evidence="1 2">
    <name type="scientific">Lactiplantibacillus plantarum subsp. plantarum</name>
    <dbReference type="NCBI Taxonomy" id="337330"/>
    <lineage>
        <taxon>Bacteria</taxon>
        <taxon>Bacillati</taxon>
        <taxon>Bacillota</taxon>
        <taxon>Bacilli</taxon>
        <taxon>Lactobacillales</taxon>
        <taxon>Lactobacillaceae</taxon>
        <taxon>Lactiplantibacillus</taxon>
    </lineage>
</organism>
<sequence>MAPNSSGRSILSDVLGVRSEFVRAQNYDEAQMLIASNQGYLIINQRMQSQLDQEIVKMLPLFKGNRNLVQNYYAYWQADNSGYYIETFAELLKQNFA</sequence>
<evidence type="ECO:0000313" key="2">
    <source>
        <dbReference type="Proteomes" id="UP000236990"/>
    </source>
</evidence>
<proteinExistence type="predicted"/>
<protein>
    <recommendedName>
        <fullName evidence="3">Transcription regulator</fullName>
    </recommendedName>
</protein>
<dbReference type="EMBL" id="NKCZ01000114">
    <property type="protein sequence ID" value="POD82828.1"/>
    <property type="molecule type" value="Genomic_DNA"/>
</dbReference>